<proteinExistence type="predicted"/>
<accession>A0A5X8XTT7</accession>
<gene>
    <name evidence="2" type="ORF">EVG73_12715</name>
</gene>
<organism evidence="2">
    <name type="scientific">Salmonella newport</name>
    <dbReference type="NCBI Taxonomy" id="108619"/>
    <lineage>
        <taxon>Bacteria</taxon>
        <taxon>Pseudomonadati</taxon>
        <taxon>Pseudomonadota</taxon>
        <taxon>Gammaproteobacteria</taxon>
        <taxon>Enterobacterales</taxon>
        <taxon>Enterobacteriaceae</taxon>
        <taxon>Salmonella</taxon>
    </lineage>
</organism>
<feature type="transmembrane region" description="Helical" evidence="1">
    <location>
        <begin position="27"/>
        <end position="44"/>
    </location>
</feature>
<comment type="caution">
    <text evidence="2">The sequence shown here is derived from an EMBL/GenBank/DDBJ whole genome shotgun (WGS) entry which is preliminary data.</text>
</comment>
<dbReference type="EMBL" id="AAHWTY010000032">
    <property type="protein sequence ID" value="ECB1913245.1"/>
    <property type="molecule type" value="Genomic_DNA"/>
</dbReference>
<protein>
    <submittedName>
        <fullName evidence="2">Uncharacterized protein</fullName>
    </submittedName>
</protein>
<keyword evidence="1" id="KW-0472">Membrane</keyword>
<sequence>MNREDIMFRIHYSYFTEEMHARLFNRLDRWISFILILLGSSVFASFGNPVYIGCAVAVLSAISFIWQFPRSAANCEHQAKVMKHLIHTADTFPDTELLIAFTDAQEGDSPTIGYLRDPAYKRALIATGRQNEAVVIRLSICSKFISYLAGDCPDN</sequence>
<reference evidence="2" key="1">
    <citation type="submission" date="2019-01" db="EMBL/GenBank/DDBJ databases">
        <authorList>
            <person name="Ashton P.M."/>
            <person name="Dallman T."/>
            <person name="Nair S."/>
            <person name="De Pinna E."/>
            <person name="Peters T."/>
            <person name="Grant K."/>
        </authorList>
    </citation>
    <scope>NUCLEOTIDE SEQUENCE</scope>
    <source>
        <strain evidence="2">500372</strain>
    </source>
</reference>
<keyword evidence="1" id="KW-1133">Transmembrane helix</keyword>
<evidence type="ECO:0000256" key="1">
    <source>
        <dbReference type="SAM" id="Phobius"/>
    </source>
</evidence>
<evidence type="ECO:0000313" key="2">
    <source>
        <dbReference type="EMBL" id="ECB1913245.1"/>
    </source>
</evidence>
<keyword evidence="1" id="KW-0812">Transmembrane</keyword>
<dbReference type="AlphaFoldDB" id="A0A5X8XTT7"/>
<name>A0A5X8XTT7_SALNE</name>